<comment type="caution">
    <text evidence="3">The sequence shown here is derived from an EMBL/GenBank/DDBJ whole genome shotgun (WGS) entry which is preliminary data.</text>
</comment>
<protein>
    <submittedName>
        <fullName evidence="3">Unnamed protein product</fullName>
    </submittedName>
</protein>
<evidence type="ECO:0000313" key="4">
    <source>
        <dbReference type="Proteomes" id="UP001165083"/>
    </source>
</evidence>
<feature type="signal peptide" evidence="2">
    <location>
        <begin position="1"/>
        <end position="24"/>
    </location>
</feature>
<name>A0A9W6UCQ6_9STRA</name>
<feature type="compositionally biased region" description="Polar residues" evidence="1">
    <location>
        <begin position="47"/>
        <end position="58"/>
    </location>
</feature>
<dbReference type="OrthoDB" id="93090at2759"/>
<evidence type="ECO:0000256" key="2">
    <source>
        <dbReference type="SAM" id="SignalP"/>
    </source>
</evidence>
<sequence>MRLINTLLATAVILLASSESLVDAVKDGIVLDKMRAPLGDAEQYETFNGNKLDSVGTNDQEERKAPRMLAEGKSP</sequence>
<evidence type="ECO:0000256" key="1">
    <source>
        <dbReference type="SAM" id="MobiDB-lite"/>
    </source>
</evidence>
<gene>
    <name evidence="3" type="ORF">Plil01_001259600</name>
</gene>
<accession>A0A9W6UCQ6</accession>
<organism evidence="3 4">
    <name type="scientific">Phytophthora lilii</name>
    <dbReference type="NCBI Taxonomy" id="2077276"/>
    <lineage>
        <taxon>Eukaryota</taxon>
        <taxon>Sar</taxon>
        <taxon>Stramenopiles</taxon>
        <taxon>Oomycota</taxon>
        <taxon>Peronosporomycetes</taxon>
        <taxon>Peronosporales</taxon>
        <taxon>Peronosporaceae</taxon>
        <taxon>Phytophthora</taxon>
    </lineage>
</organism>
<feature type="chain" id="PRO_5040935011" evidence="2">
    <location>
        <begin position="25"/>
        <end position="75"/>
    </location>
</feature>
<dbReference type="EMBL" id="BSXW01000788">
    <property type="protein sequence ID" value="GMF29631.1"/>
    <property type="molecule type" value="Genomic_DNA"/>
</dbReference>
<keyword evidence="2" id="KW-0732">Signal</keyword>
<evidence type="ECO:0000313" key="3">
    <source>
        <dbReference type="EMBL" id="GMF29631.1"/>
    </source>
</evidence>
<dbReference type="AlphaFoldDB" id="A0A9W6UCQ6"/>
<feature type="region of interest" description="Disordered" evidence="1">
    <location>
        <begin position="47"/>
        <end position="75"/>
    </location>
</feature>
<dbReference type="Proteomes" id="UP001165083">
    <property type="component" value="Unassembled WGS sequence"/>
</dbReference>
<keyword evidence="4" id="KW-1185">Reference proteome</keyword>
<proteinExistence type="predicted"/>
<reference evidence="3" key="1">
    <citation type="submission" date="2023-04" db="EMBL/GenBank/DDBJ databases">
        <title>Phytophthora lilii NBRC 32176.</title>
        <authorList>
            <person name="Ichikawa N."/>
            <person name="Sato H."/>
            <person name="Tonouchi N."/>
        </authorList>
    </citation>
    <scope>NUCLEOTIDE SEQUENCE</scope>
    <source>
        <strain evidence="3">NBRC 32176</strain>
    </source>
</reference>